<dbReference type="Proteomes" id="UP000639606">
    <property type="component" value="Unassembled WGS sequence"/>
</dbReference>
<dbReference type="Gene3D" id="1.20.120.520">
    <property type="entry name" value="nmb1532 protein domain like"/>
    <property type="match status" value="1"/>
</dbReference>
<dbReference type="Pfam" id="PF01814">
    <property type="entry name" value="Hemerythrin"/>
    <property type="match status" value="1"/>
</dbReference>
<organism evidence="2 3">
    <name type="scientific">Saccharothrix coeruleofusca</name>
    <dbReference type="NCBI Taxonomy" id="33919"/>
    <lineage>
        <taxon>Bacteria</taxon>
        <taxon>Bacillati</taxon>
        <taxon>Actinomycetota</taxon>
        <taxon>Actinomycetes</taxon>
        <taxon>Pseudonocardiales</taxon>
        <taxon>Pseudonocardiaceae</taxon>
        <taxon>Saccharothrix</taxon>
    </lineage>
</organism>
<reference evidence="2" key="1">
    <citation type="journal article" date="2014" name="Int. J. Syst. Evol. Microbiol.">
        <title>Complete genome sequence of Corynebacterium casei LMG S-19264T (=DSM 44701T), isolated from a smear-ripened cheese.</title>
        <authorList>
            <consortium name="US DOE Joint Genome Institute (JGI-PGF)"/>
            <person name="Walter F."/>
            <person name="Albersmeier A."/>
            <person name="Kalinowski J."/>
            <person name="Ruckert C."/>
        </authorList>
    </citation>
    <scope>NUCLEOTIDE SEQUENCE</scope>
    <source>
        <strain evidence="2">JCM 3313</strain>
    </source>
</reference>
<evidence type="ECO:0000259" key="1">
    <source>
        <dbReference type="Pfam" id="PF01814"/>
    </source>
</evidence>
<protein>
    <recommendedName>
        <fullName evidence="1">Hemerythrin-like domain-containing protein</fullName>
    </recommendedName>
</protein>
<evidence type="ECO:0000313" key="2">
    <source>
        <dbReference type="EMBL" id="GGP77146.1"/>
    </source>
</evidence>
<dbReference type="PANTHER" id="PTHR35585:SF1">
    <property type="entry name" value="HHE DOMAIN PROTEIN (AFU_ORTHOLOGUE AFUA_4G00730)"/>
    <property type="match status" value="1"/>
</dbReference>
<name>A0A918AVM0_9PSEU</name>
<evidence type="ECO:0000313" key="3">
    <source>
        <dbReference type="Proteomes" id="UP000639606"/>
    </source>
</evidence>
<feature type="domain" description="Hemerythrin-like" evidence="1">
    <location>
        <begin position="5"/>
        <end position="117"/>
    </location>
</feature>
<reference evidence="2" key="2">
    <citation type="submission" date="2020-09" db="EMBL/GenBank/DDBJ databases">
        <authorList>
            <person name="Sun Q."/>
            <person name="Ohkuma M."/>
        </authorList>
    </citation>
    <scope>NUCLEOTIDE SEQUENCE</scope>
    <source>
        <strain evidence="2">JCM 3313</strain>
    </source>
</reference>
<dbReference type="InterPro" id="IPR012312">
    <property type="entry name" value="Hemerythrin-like"/>
</dbReference>
<dbReference type="RefSeq" id="WP_189226552.1">
    <property type="nucleotide sequence ID" value="NZ_BMRG01000017.1"/>
</dbReference>
<gene>
    <name evidence="2" type="ORF">GCM10010185_58470</name>
</gene>
<accession>A0A918AVM0</accession>
<dbReference type="PANTHER" id="PTHR35585">
    <property type="entry name" value="HHE DOMAIN PROTEIN (AFU_ORTHOLOGUE AFUA_4G00730)"/>
    <property type="match status" value="1"/>
</dbReference>
<dbReference type="AlphaFoldDB" id="A0A918AVM0"/>
<comment type="caution">
    <text evidence="2">The sequence shown here is derived from an EMBL/GenBank/DDBJ whole genome shotgun (WGS) entry which is preliminary data.</text>
</comment>
<dbReference type="EMBL" id="BMRG01000017">
    <property type="protein sequence ID" value="GGP77146.1"/>
    <property type="molecule type" value="Genomic_DNA"/>
</dbReference>
<proteinExistence type="predicted"/>
<keyword evidence="3" id="KW-1185">Reference proteome</keyword>
<sequence>MAVDVVDLIMQDHREVERLFAELKNHPEKRPLLVPVLAAVLTAHSRAEEAEVYPVARDEAGEIDEVAHSQEEHVEAEQLLARLAAADPSSPEFESLLDEVVESVTHHVEEEESSVLPGMREKLSARRRLELGEAFAASRARHLGEMPGEATKEELLAQARNAGLTGVAGKSKQELTEELKSAASS</sequence>